<gene>
    <name evidence="7" type="ORF">G4Z16_01780</name>
</gene>
<dbReference type="NCBIfam" id="NF037982">
    <property type="entry name" value="Nramp_1"/>
    <property type="match status" value="1"/>
</dbReference>
<dbReference type="AlphaFoldDB" id="A0A7T1WWQ9"/>
<keyword evidence="3 6" id="KW-0812">Transmembrane</keyword>
<organism evidence="7 8">
    <name type="scientific">Streptomyces bathyalis</name>
    <dbReference type="NCBI Taxonomy" id="2710756"/>
    <lineage>
        <taxon>Bacteria</taxon>
        <taxon>Bacillati</taxon>
        <taxon>Actinomycetota</taxon>
        <taxon>Actinomycetes</taxon>
        <taxon>Kitasatosporales</taxon>
        <taxon>Streptomycetaceae</taxon>
        <taxon>Streptomyces</taxon>
    </lineage>
</organism>
<keyword evidence="5 6" id="KW-0472">Membrane</keyword>
<dbReference type="GO" id="GO:0005886">
    <property type="term" value="C:plasma membrane"/>
    <property type="evidence" value="ECO:0007669"/>
    <property type="project" value="TreeGrafter"/>
</dbReference>
<dbReference type="InterPro" id="IPR001046">
    <property type="entry name" value="NRAMP_fam"/>
</dbReference>
<dbReference type="Pfam" id="PF01566">
    <property type="entry name" value="Nramp"/>
    <property type="match status" value="1"/>
</dbReference>
<dbReference type="EMBL" id="CP048882">
    <property type="protein sequence ID" value="QPP10330.1"/>
    <property type="molecule type" value="Genomic_DNA"/>
</dbReference>
<feature type="transmembrane region" description="Helical" evidence="6">
    <location>
        <begin position="80"/>
        <end position="102"/>
    </location>
</feature>
<evidence type="ECO:0000256" key="2">
    <source>
        <dbReference type="ARBA" id="ARBA00022448"/>
    </source>
</evidence>
<comment type="subcellular location">
    <subcellularLocation>
        <location evidence="1">Membrane</location>
        <topology evidence="1">Multi-pass membrane protein</topology>
    </subcellularLocation>
</comment>
<feature type="transmembrane region" description="Helical" evidence="6">
    <location>
        <begin position="366"/>
        <end position="389"/>
    </location>
</feature>
<keyword evidence="8" id="KW-1185">Reference proteome</keyword>
<dbReference type="Proteomes" id="UP000595046">
    <property type="component" value="Chromosome"/>
</dbReference>
<dbReference type="GO" id="GO:0005384">
    <property type="term" value="F:manganese ion transmembrane transporter activity"/>
    <property type="evidence" value="ECO:0007669"/>
    <property type="project" value="TreeGrafter"/>
</dbReference>
<name>A0A7T1WWQ9_9ACTN</name>
<protein>
    <recommendedName>
        <fullName evidence="9">Mn2+/Fe2+ transporter</fullName>
    </recommendedName>
</protein>
<evidence type="ECO:0000256" key="4">
    <source>
        <dbReference type="ARBA" id="ARBA00022989"/>
    </source>
</evidence>
<feature type="transmembrane region" description="Helical" evidence="6">
    <location>
        <begin position="410"/>
        <end position="434"/>
    </location>
</feature>
<evidence type="ECO:0000313" key="7">
    <source>
        <dbReference type="EMBL" id="QPP10330.1"/>
    </source>
</evidence>
<evidence type="ECO:0008006" key="9">
    <source>
        <dbReference type="Google" id="ProtNLM"/>
    </source>
</evidence>
<feature type="transmembrane region" description="Helical" evidence="6">
    <location>
        <begin position="343"/>
        <end position="360"/>
    </location>
</feature>
<sequence>MGFLKGMGPGIVVVLSWLGTGDFISSAVSGSTYGYALIWTLVLAVGSRYFIVSTMSKYQLCNAVGDRTILDGYRRLWKGFPLYIGITTSILGFVYVSFLLVAAGTALNHLADGLIHLGDWGTAAWAVVAAAAATCLAFLKRTHYRGLEILAQLTMAALVVCFLVALIGTGVDLSAFVKGFAFDLPPGESGYITAVTTAVALIGAVGGSAANLLYPYLMHEKGWRGPEFRRLQRYDLITGTTVMFGLVLAVWVVAAETLHGTGASVDSEQGLVLMMERAVGPVGPTLMWLAIFFVVFDNIVTQPRVFVQMLAESIYKSRPDRLRRLQAKSPDTATEQLHHTDKLFKSVLLFIMLTPVIFSFPFAPDLIVLTLLGNGLSVVTVPALMVGLVAITMRKDLMLPGQANRWWENLVLAGIGAIGIWATYELVVAIVGTVSHG</sequence>
<accession>A0A7T1WWQ9</accession>
<proteinExistence type="predicted"/>
<keyword evidence="2" id="KW-0813">Transport</keyword>
<feature type="transmembrane region" description="Helical" evidence="6">
    <location>
        <begin position="278"/>
        <end position="300"/>
    </location>
</feature>
<dbReference type="GO" id="GO:0034755">
    <property type="term" value="P:iron ion transmembrane transport"/>
    <property type="evidence" value="ECO:0007669"/>
    <property type="project" value="TreeGrafter"/>
</dbReference>
<evidence type="ECO:0000256" key="6">
    <source>
        <dbReference type="SAM" id="Phobius"/>
    </source>
</evidence>
<dbReference type="KEGG" id="sbat:G4Z16_01780"/>
<dbReference type="PANTHER" id="PTHR11706:SF33">
    <property type="entry name" value="NATURAL RESISTANCE-ASSOCIATED MACROPHAGE PROTEIN 2"/>
    <property type="match status" value="1"/>
</dbReference>
<evidence type="ECO:0000256" key="1">
    <source>
        <dbReference type="ARBA" id="ARBA00004141"/>
    </source>
</evidence>
<feature type="transmembrane region" description="Helical" evidence="6">
    <location>
        <begin position="234"/>
        <end position="258"/>
    </location>
</feature>
<feature type="transmembrane region" description="Helical" evidence="6">
    <location>
        <begin position="191"/>
        <end position="214"/>
    </location>
</feature>
<evidence type="ECO:0000256" key="5">
    <source>
        <dbReference type="ARBA" id="ARBA00023136"/>
    </source>
</evidence>
<feature type="transmembrane region" description="Helical" evidence="6">
    <location>
        <begin position="151"/>
        <end position="171"/>
    </location>
</feature>
<reference evidence="8" key="1">
    <citation type="submission" date="2020-02" db="EMBL/GenBank/DDBJ databases">
        <title>Streptomyces sp. ASO4wet.</title>
        <authorList>
            <person name="Risdian C."/>
            <person name="Landwehr W."/>
            <person name="Schupp P."/>
            <person name="Wink J."/>
        </authorList>
    </citation>
    <scope>NUCLEOTIDE SEQUENCE [LARGE SCALE GENOMIC DNA]</scope>
    <source>
        <strain evidence="8">ASO4wet</strain>
    </source>
</reference>
<evidence type="ECO:0000256" key="3">
    <source>
        <dbReference type="ARBA" id="ARBA00022692"/>
    </source>
</evidence>
<evidence type="ECO:0000313" key="8">
    <source>
        <dbReference type="Proteomes" id="UP000595046"/>
    </source>
</evidence>
<dbReference type="GO" id="GO:0015086">
    <property type="term" value="F:cadmium ion transmembrane transporter activity"/>
    <property type="evidence" value="ECO:0007669"/>
    <property type="project" value="TreeGrafter"/>
</dbReference>
<feature type="transmembrane region" description="Helical" evidence="6">
    <location>
        <begin position="33"/>
        <end position="51"/>
    </location>
</feature>
<feature type="transmembrane region" description="Helical" evidence="6">
    <location>
        <begin position="122"/>
        <end position="139"/>
    </location>
</feature>
<dbReference type="PANTHER" id="PTHR11706">
    <property type="entry name" value="SOLUTE CARRIER PROTEIN FAMILY 11 MEMBER"/>
    <property type="match status" value="1"/>
</dbReference>
<keyword evidence="4 6" id="KW-1133">Transmembrane helix</keyword>